<protein>
    <submittedName>
        <fullName evidence="1">Uncharacterized protein</fullName>
    </submittedName>
</protein>
<name>A0AAV6VKA4_9ARAC</name>
<dbReference type="AlphaFoldDB" id="A0AAV6VKA4"/>
<organism evidence="1 2">
    <name type="scientific">Oedothorax gibbosus</name>
    <dbReference type="NCBI Taxonomy" id="931172"/>
    <lineage>
        <taxon>Eukaryota</taxon>
        <taxon>Metazoa</taxon>
        <taxon>Ecdysozoa</taxon>
        <taxon>Arthropoda</taxon>
        <taxon>Chelicerata</taxon>
        <taxon>Arachnida</taxon>
        <taxon>Araneae</taxon>
        <taxon>Araneomorphae</taxon>
        <taxon>Entelegynae</taxon>
        <taxon>Araneoidea</taxon>
        <taxon>Linyphiidae</taxon>
        <taxon>Erigoninae</taxon>
        <taxon>Oedothorax</taxon>
    </lineage>
</organism>
<sequence length="73" mass="8981">MYIKCTHENKEGLLIVHDWHQNSKSQGRLLFQFFRAIHMQPFQPRKPASYCWTSPLILFLYKRHYHCRNNQTF</sequence>
<comment type="caution">
    <text evidence="1">The sequence shown here is derived from an EMBL/GenBank/DDBJ whole genome shotgun (WGS) entry which is preliminary data.</text>
</comment>
<gene>
    <name evidence="1" type="ORF">JTE90_004360</name>
</gene>
<evidence type="ECO:0000313" key="2">
    <source>
        <dbReference type="Proteomes" id="UP000827092"/>
    </source>
</evidence>
<dbReference type="EMBL" id="JAFNEN010000059">
    <property type="protein sequence ID" value="KAG8197099.1"/>
    <property type="molecule type" value="Genomic_DNA"/>
</dbReference>
<reference evidence="1 2" key="1">
    <citation type="journal article" date="2022" name="Nat. Ecol. Evol.">
        <title>A masculinizing supergene underlies an exaggerated male reproductive morph in a spider.</title>
        <authorList>
            <person name="Hendrickx F."/>
            <person name="De Corte Z."/>
            <person name="Sonet G."/>
            <person name="Van Belleghem S.M."/>
            <person name="Kostlbacher S."/>
            <person name="Vangestel C."/>
        </authorList>
    </citation>
    <scope>NUCLEOTIDE SEQUENCE [LARGE SCALE GENOMIC DNA]</scope>
    <source>
        <strain evidence="1">W744_W776</strain>
    </source>
</reference>
<proteinExistence type="predicted"/>
<dbReference type="Proteomes" id="UP000827092">
    <property type="component" value="Unassembled WGS sequence"/>
</dbReference>
<evidence type="ECO:0000313" key="1">
    <source>
        <dbReference type="EMBL" id="KAG8197099.1"/>
    </source>
</evidence>
<accession>A0AAV6VKA4</accession>
<keyword evidence="2" id="KW-1185">Reference proteome</keyword>